<keyword evidence="8" id="KW-0378">Hydrolase</keyword>
<keyword evidence="7" id="KW-0418">Kinase</keyword>
<keyword evidence="14" id="KW-1185">Reference proteome</keyword>
<dbReference type="InterPro" id="IPR029063">
    <property type="entry name" value="SAM-dependent_MTases_sf"/>
</dbReference>
<dbReference type="Gene3D" id="3.40.50.150">
    <property type="entry name" value="Vaccinia Virus protein VP39"/>
    <property type="match status" value="1"/>
</dbReference>
<dbReference type="SMART" id="SM00138">
    <property type="entry name" value="MeTrc"/>
    <property type="match status" value="1"/>
</dbReference>
<organism evidence="13 14">
    <name type="scientific">Pedobacter polaris</name>
    <dbReference type="NCBI Taxonomy" id="2571273"/>
    <lineage>
        <taxon>Bacteria</taxon>
        <taxon>Pseudomonadati</taxon>
        <taxon>Bacteroidota</taxon>
        <taxon>Sphingobacteriia</taxon>
        <taxon>Sphingobacteriales</taxon>
        <taxon>Sphingobacteriaceae</taxon>
        <taxon>Pedobacter</taxon>
    </lineage>
</organism>
<feature type="domain" description="CheB-type methylesterase" evidence="11">
    <location>
        <begin position="1"/>
        <end position="189"/>
    </location>
</feature>
<dbReference type="Pfam" id="PF01339">
    <property type="entry name" value="CheB_methylest"/>
    <property type="match status" value="1"/>
</dbReference>
<dbReference type="EMBL" id="SWBR01000003">
    <property type="protein sequence ID" value="TKC08066.1"/>
    <property type="molecule type" value="Genomic_DNA"/>
</dbReference>
<dbReference type="SMART" id="SM00388">
    <property type="entry name" value="HisKA"/>
    <property type="match status" value="1"/>
</dbReference>
<dbReference type="Pfam" id="PF13596">
    <property type="entry name" value="PAS_10"/>
    <property type="match status" value="1"/>
</dbReference>
<comment type="caution">
    <text evidence="13">The sequence shown here is derived from an EMBL/GenBank/DDBJ whole genome shotgun (WGS) entry which is preliminary data.</text>
</comment>
<dbReference type="CDD" id="cd00082">
    <property type="entry name" value="HisKA"/>
    <property type="match status" value="1"/>
</dbReference>
<dbReference type="Gene3D" id="1.10.155.10">
    <property type="entry name" value="Chemotaxis receptor methyltransferase CheR, N-terminal domain"/>
    <property type="match status" value="1"/>
</dbReference>
<dbReference type="Gene3D" id="3.40.50.180">
    <property type="entry name" value="Methylesterase CheB, C-terminal domain"/>
    <property type="match status" value="1"/>
</dbReference>
<keyword evidence="3" id="KW-0597">Phosphoprotein</keyword>
<keyword evidence="6" id="KW-0949">S-adenosyl-L-methionine</keyword>
<reference evidence="13 14" key="1">
    <citation type="submission" date="2019-04" db="EMBL/GenBank/DDBJ databases">
        <title>Pedobacter sp. RP-3-22 sp. nov., isolated from Arctic soil.</title>
        <authorList>
            <person name="Dahal R.H."/>
            <person name="Kim D.-U."/>
        </authorList>
    </citation>
    <scope>NUCLEOTIDE SEQUENCE [LARGE SCALE GENOMIC DNA]</scope>
    <source>
        <strain evidence="13 14">RP-3-22</strain>
    </source>
</reference>
<dbReference type="InterPro" id="IPR050903">
    <property type="entry name" value="Bact_Chemotaxis_MeTrfase"/>
</dbReference>
<dbReference type="SUPFAM" id="SSF52738">
    <property type="entry name" value="Methylesterase CheB, C-terminal domain"/>
    <property type="match status" value="1"/>
</dbReference>
<dbReference type="PROSITE" id="PS50123">
    <property type="entry name" value="CHER"/>
    <property type="match status" value="1"/>
</dbReference>
<protein>
    <submittedName>
        <fullName evidence="13">Chemotaxis protein CheR</fullName>
    </submittedName>
</protein>
<dbReference type="PROSITE" id="PS50109">
    <property type="entry name" value="HIS_KIN"/>
    <property type="match status" value="1"/>
</dbReference>
<dbReference type="InterPro" id="IPR003661">
    <property type="entry name" value="HisK_dim/P_dom"/>
</dbReference>
<evidence type="ECO:0000256" key="2">
    <source>
        <dbReference type="ARBA" id="ARBA00001541"/>
    </source>
</evidence>
<dbReference type="GO" id="GO:0006935">
    <property type="term" value="P:chemotaxis"/>
    <property type="evidence" value="ECO:0007669"/>
    <property type="project" value="UniProtKB-UniRule"/>
</dbReference>
<dbReference type="Pfam" id="PF01739">
    <property type="entry name" value="CheR"/>
    <property type="match status" value="1"/>
</dbReference>
<feature type="domain" description="CheR-type methyltransferase" evidence="12">
    <location>
        <begin position="193"/>
        <end position="445"/>
    </location>
</feature>
<dbReference type="InterPro" id="IPR035965">
    <property type="entry name" value="PAS-like_dom_sf"/>
</dbReference>
<dbReference type="SUPFAM" id="SSF47757">
    <property type="entry name" value="Chemotaxis receptor methyltransferase CheR, N-terminal domain"/>
    <property type="match status" value="1"/>
</dbReference>
<dbReference type="Pfam" id="PF00512">
    <property type="entry name" value="HisKA"/>
    <property type="match status" value="1"/>
</dbReference>
<dbReference type="RefSeq" id="WP_136841670.1">
    <property type="nucleotide sequence ID" value="NZ_SWBR01000003.1"/>
</dbReference>
<keyword evidence="8" id="KW-0145">Chemotaxis</keyword>
<dbReference type="GO" id="GO:0032259">
    <property type="term" value="P:methylation"/>
    <property type="evidence" value="ECO:0007669"/>
    <property type="project" value="UniProtKB-KW"/>
</dbReference>
<evidence type="ECO:0000259" key="11">
    <source>
        <dbReference type="PROSITE" id="PS50122"/>
    </source>
</evidence>
<sequence length="1181" mass="132821">MKKPEYIVAIGASAGGLEALSAFFEHTPIDSVSYIIIPHLSPDFKSRMVEILSRHSELDILEAEEEMPVEINKVYLIPNTKYMGIRNGKLFLIEKEGQSLPHMTIDAFLTSLADERGPKAIGIVLSGVGSDGSLGAIAVENAGGVVMVQDPNETKFDGMPRSVLNAIDTPYVFSAADLPLAIQRYISTRNEIDVTAEAPLSEEALAKFVDLIKDQYPFDFTHYKNGTLERRIRRRMTHHNLLELDSFFAYLQKNPQEIELLISDFLIGVTSFFRDREAYEVLEREVLPKIISAKSENELLKVWVTCCATGEEAYSLAILIKEYLLEQKSNIDVKIFATDINENALKQAAKGVFSNNITKTVSKERLVKFFDKATDSFKIKPEIREMLIFARHDLTKNPPYCYVDLISCRNMLIYIKPVLQKQILAKLGFGLRKNGYLFLGSSENISVAKDTFVEISAKWKIYQSIKSDRAIIFDGQLTAPISNLSIKYGEKEIKPKALPRNSENAPDLNEAILSESGLSGVIIDREGKVSNSFGDLSAYLKQERFKFDLRELLPENLSLAFSSTLQKVIKSNQRERINNISFIEPETAKHSTADLIVSPYADRKTNFKGMLVLFKKSETVEVQHNVASFKIDVQTKEYIAQLEEDLMQASQDLNSSNDFLETSKEAMQAFNEELLSANEEMQSANEELHSINEELETVNAAHKYTINELTDLNDDLNNYFRSNVNGQLFVDKDILLKKYSPGAVSHINIMESDLGRPLSNITTNIKFETLIDDIKKVISDGEIIIKEIESNQGRLYQVMTSPYLKKGNDLPNGAIITFYDVTDLKKAQHELDKSIKMLSLATVASEMGTWSIDVQDKELFCSIRLKEIFGFEADTEVALDDIIGQIEISHQPIVMKAIETAIKDDGRFEIEFPIVRLIDNAHSWVRAIGNLSHDKNRTAAFLTGIMHDVTDHKLDDLRKNDFIAIVSHELKSPLTSLQGYLQLLDRNARKTKDEFAIGALEKTMRQVKKMEVLISGFLNVSRLESGKIYLNRQSFEIDALTREIVAEITTANTTVTISVAADCGCIIQGDRDKIGQVITNILSNAIKYSPSDHMIEVSCKAEGESVQISIKDHGFGIKTEDLEKLFDRYYRVESAKTKTISGFGIGLYLCAEIIHRHNGKIWAESEIGKGSTFCFSIPCLH</sequence>
<dbReference type="PROSITE" id="PS50122">
    <property type="entry name" value="CHEB"/>
    <property type="match status" value="1"/>
</dbReference>
<proteinExistence type="predicted"/>
<dbReference type="PANTHER" id="PTHR24422">
    <property type="entry name" value="CHEMOTAXIS PROTEIN METHYLTRANSFERASE"/>
    <property type="match status" value="1"/>
</dbReference>
<feature type="active site" evidence="8">
    <location>
        <position position="13"/>
    </location>
</feature>
<dbReference type="Proteomes" id="UP000309488">
    <property type="component" value="Unassembled WGS sequence"/>
</dbReference>
<dbReference type="FunFam" id="3.30.565.10:FF:000006">
    <property type="entry name" value="Sensor histidine kinase WalK"/>
    <property type="match status" value="1"/>
</dbReference>
<evidence type="ECO:0000259" key="12">
    <source>
        <dbReference type="PROSITE" id="PS50123"/>
    </source>
</evidence>
<name>A0A4U1CLH5_9SPHI</name>
<dbReference type="CDD" id="cd16434">
    <property type="entry name" value="CheB-CheR_fusion"/>
    <property type="match status" value="1"/>
</dbReference>
<evidence type="ECO:0000256" key="8">
    <source>
        <dbReference type="PROSITE-ProRule" id="PRU00050"/>
    </source>
</evidence>
<dbReference type="InterPro" id="IPR036097">
    <property type="entry name" value="HisK_dim/P_sf"/>
</dbReference>
<dbReference type="GO" id="GO:0008984">
    <property type="term" value="F:protein-glutamate methylesterase activity"/>
    <property type="evidence" value="ECO:0007669"/>
    <property type="project" value="InterPro"/>
</dbReference>
<feature type="active site" evidence="8">
    <location>
        <position position="131"/>
    </location>
</feature>
<evidence type="ECO:0000256" key="4">
    <source>
        <dbReference type="ARBA" id="ARBA00022603"/>
    </source>
</evidence>
<dbReference type="Gene3D" id="3.30.450.20">
    <property type="entry name" value="PAS domain"/>
    <property type="match status" value="1"/>
</dbReference>
<dbReference type="GO" id="GO:0000155">
    <property type="term" value="F:phosphorelay sensor kinase activity"/>
    <property type="evidence" value="ECO:0007669"/>
    <property type="project" value="InterPro"/>
</dbReference>
<feature type="active site" evidence="8">
    <location>
        <position position="39"/>
    </location>
</feature>
<dbReference type="PRINTS" id="PR00996">
    <property type="entry name" value="CHERMTFRASE"/>
</dbReference>
<evidence type="ECO:0000256" key="1">
    <source>
        <dbReference type="ARBA" id="ARBA00000085"/>
    </source>
</evidence>
<dbReference type="InterPro" id="IPR035909">
    <property type="entry name" value="CheB_C"/>
</dbReference>
<dbReference type="InterPro" id="IPR000673">
    <property type="entry name" value="Sig_transdc_resp-reg_Me-estase"/>
</dbReference>
<dbReference type="InterPro" id="IPR036804">
    <property type="entry name" value="CheR_N_sf"/>
</dbReference>
<dbReference type="OrthoDB" id="9813151at2"/>
<dbReference type="AlphaFoldDB" id="A0A4U1CLH5"/>
<dbReference type="InterPro" id="IPR022641">
    <property type="entry name" value="CheR_N"/>
</dbReference>
<dbReference type="Gene3D" id="1.10.287.130">
    <property type="match status" value="1"/>
</dbReference>
<dbReference type="Gene3D" id="3.30.565.10">
    <property type="entry name" value="Histidine kinase-like ATPase, C-terminal domain"/>
    <property type="match status" value="1"/>
</dbReference>
<accession>A0A4U1CLH5</accession>
<dbReference type="SMART" id="SM00387">
    <property type="entry name" value="HATPase_c"/>
    <property type="match status" value="1"/>
</dbReference>
<dbReference type="GO" id="GO:0000156">
    <property type="term" value="F:phosphorelay response regulator activity"/>
    <property type="evidence" value="ECO:0007669"/>
    <property type="project" value="InterPro"/>
</dbReference>
<dbReference type="SUPFAM" id="SSF47384">
    <property type="entry name" value="Homodimeric domain of signal transducing histidine kinase"/>
    <property type="match status" value="1"/>
</dbReference>
<dbReference type="Pfam" id="PF03705">
    <property type="entry name" value="CheR_N"/>
    <property type="match status" value="1"/>
</dbReference>
<keyword evidence="9" id="KW-0175">Coiled coil</keyword>
<dbReference type="SUPFAM" id="SSF53335">
    <property type="entry name" value="S-adenosyl-L-methionine-dependent methyltransferases"/>
    <property type="match status" value="1"/>
</dbReference>
<dbReference type="Pfam" id="PF02518">
    <property type="entry name" value="HATPase_c"/>
    <property type="match status" value="1"/>
</dbReference>
<feature type="coiled-coil region" evidence="9">
    <location>
        <begin position="660"/>
        <end position="701"/>
    </location>
</feature>
<evidence type="ECO:0000256" key="3">
    <source>
        <dbReference type="ARBA" id="ARBA00022553"/>
    </source>
</evidence>
<keyword evidence="4" id="KW-0489">Methyltransferase</keyword>
<dbReference type="InterPro" id="IPR036890">
    <property type="entry name" value="HATPase_C_sf"/>
</dbReference>
<keyword evidence="5" id="KW-0808">Transferase</keyword>
<dbReference type="SUPFAM" id="SSF55874">
    <property type="entry name" value="ATPase domain of HSP90 chaperone/DNA topoisomerase II/histidine kinase"/>
    <property type="match status" value="1"/>
</dbReference>
<dbReference type="GO" id="GO:0008983">
    <property type="term" value="F:protein-glutamate O-methyltransferase activity"/>
    <property type="evidence" value="ECO:0007669"/>
    <property type="project" value="UniProtKB-EC"/>
</dbReference>
<dbReference type="InterPro" id="IPR005467">
    <property type="entry name" value="His_kinase_dom"/>
</dbReference>
<evidence type="ECO:0000259" key="10">
    <source>
        <dbReference type="PROSITE" id="PS50109"/>
    </source>
</evidence>
<dbReference type="InterPro" id="IPR000780">
    <property type="entry name" value="CheR_MeTrfase"/>
</dbReference>
<evidence type="ECO:0000313" key="13">
    <source>
        <dbReference type="EMBL" id="TKC08066.1"/>
    </source>
</evidence>
<evidence type="ECO:0000313" key="14">
    <source>
        <dbReference type="Proteomes" id="UP000309488"/>
    </source>
</evidence>
<evidence type="ECO:0000256" key="5">
    <source>
        <dbReference type="ARBA" id="ARBA00022679"/>
    </source>
</evidence>
<dbReference type="GO" id="GO:0005737">
    <property type="term" value="C:cytoplasm"/>
    <property type="evidence" value="ECO:0007669"/>
    <property type="project" value="InterPro"/>
</dbReference>
<evidence type="ECO:0000256" key="6">
    <source>
        <dbReference type="ARBA" id="ARBA00022691"/>
    </source>
</evidence>
<dbReference type="SUPFAM" id="SSF55785">
    <property type="entry name" value="PYP-like sensor domain (PAS domain)"/>
    <property type="match status" value="1"/>
</dbReference>
<dbReference type="InterPro" id="IPR022642">
    <property type="entry name" value="CheR_C"/>
</dbReference>
<evidence type="ECO:0000256" key="9">
    <source>
        <dbReference type="SAM" id="Coils"/>
    </source>
</evidence>
<gene>
    <name evidence="13" type="ORF">FA048_12965</name>
</gene>
<comment type="catalytic activity">
    <reaction evidence="2">
        <text>L-glutamyl-[protein] + S-adenosyl-L-methionine = [protein]-L-glutamate 5-O-methyl ester + S-adenosyl-L-homocysteine</text>
        <dbReference type="Rhea" id="RHEA:24452"/>
        <dbReference type="Rhea" id="RHEA-COMP:10208"/>
        <dbReference type="Rhea" id="RHEA-COMP:10311"/>
        <dbReference type="ChEBI" id="CHEBI:29973"/>
        <dbReference type="ChEBI" id="CHEBI:57856"/>
        <dbReference type="ChEBI" id="CHEBI:59789"/>
        <dbReference type="ChEBI" id="CHEBI:82795"/>
        <dbReference type="EC" id="2.1.1.80"/>
    </reaction>
</comment>
<comment type="catalytic activity">
    <reaction evidence="1">
        <text>ATP + protein L-histidine = ADP + protein N-phospho-L-histidine.</text>
        <dbReference type="EC" id="2.7.13.3"/>
    </reaction>
</comment>
<evidence type="ECO:0000256" key="7">
    <source>
        <dbReference type="ARBA" id="ARBA00022777"/>
    </source>
</evidence>
<dbReference type="PANTHER" id="PTHR24422:SF27">
    <property type="entry name" value="PROTEIN-GLUTAMATE O-METHYLTRANSFERASE"/>
    <property type="match status" value="1"/>
</dbReference>
<dbReference type="InterPro" id="IPR003594">
    <property type="entry name" value="HATPase_dom"/>
</dbReference>
<feature type="domain" description="Histidine kinase" evidence="10">
    <location>
        <begin position="965"/>
        <end position="1181"/>
    </location>
</feature>